<feature type="compositionally biased region" description="Acidic residues" evidence="2">
    <location>
        <begin position="140"/>
        <end position="165"/>
    </location>
</feature>
<proteinExistence type="inferred from homology"/>
<dbReference type="InterPro" id="IPR039223">
    <property type="entry name" value="AATF/Bfr2"/>
</dbReference>
<sequence length="532" mass="59891">MSILDEIGKLTQPVFDLPDLEDEDVDGTASKTLQSTLVESDSGPPRRIRKAIDLSIDDSSKYGGTKVCRNDVFDEFSDMAGLGDHSKQNGGEVSSGDEEEDNTFELNGDGLAAHSEESGDDDNEEPTDRKENGEIGSGSELEDAHDGEEDENSDEGQSDDSENEQADSGNGSDTQDEDNNENDGHDEASKKSTAVTMKDLMKTVDQDRHRRKAESVFAQTQTWEQLLYVKIKLQAALRAFNQLPRGQLAKDLLREADEQTKENMKRAHENAAKLVISLLEAEGLLLATSSFTNSVNNENGAADSDDEEIESDEDEVNGAADDSDIVDEDDEESEEHEEIQPATSMNIKSLSKRICESEEKFVKFRDSTLIKWEGRTRLIASRRPKNASTDFSAFEKENIVSQIEKVCSDKQRLVKRSRIKKSDIERIGGNPEADEDEEIYDDDDFHQVLLKELIDKKSNNTQDPVAMTRHYIEMQKLKSKRAKRKEIDNRASKERKIKYVPIPKLVNFHPAMPEMVEWNHETRNELFKSLFS</sequence>
<dbReference type="AlphaFoldDB" id="A0AAN8G8V3"/>
<feature type="region of interest" description="Disordered" evidence="2">
    <location>
        <begin position="77"/>
        <end position="196"/>
    </location>
</feature>
<dbReference type="GO" id="GO:0006357">
    <property type="term" value="P:regulation of transcription by RNA polymerase II"/>
    <property type="evidence" value="ECO:0007669"/>
    <property type="project" value="TreeGrafter"/>
</dbReference>
<feature type="domain" description="Apoptosis-antagonizing transcription factor C-terminal" evidence="3">
    <location>
        <begin position="447"/>
        <end position="531"/>
    </location>
</feature>
<dbReference type="PANTHER" id="PTHR15565">
    <property type="entry name" value="AATF PROTEIN APOPTOSIS ANTAGONIZING TRANSCRIPTION FACTOR"/>
    <property type="match status" value="1"/>
</dbReference>
<evidence type="ECO:0000313" key="5">
    <source>
        <dbReference type="EMBL" id="KAK5986230.1"/>
    </source>
</evidence>
<feature type="region of interest" description="Disordered" evidence="2">
    <location>
        <begin position="18"/>
        <end position="49"/>
    </location>
</feature>
<evidence type="ECO:0000256" key="1">
    <source>
        <dbReference type="ARBA" id="ARBA00008966"/>
    </source>
</evidence>
<comment type="similarity">
    <text evidence="1">Belongs to the AATF family.</text>
</comment>
<evidence type="ECO:0000259" key="3">
    <source>
        <dbReference type="Pfam" id="PF08164"/>
    </source>
</evidence>
<accession>A0AAN8G8V3</accession>
<dbReference type="Proteomes" id="UP001331761">
    <property type="component" value="Unassembled WGS sequence"/>
</dbReference>
<feature type="domain" description="AATF leucine zipper-containing" evidence="4">
    <location>
        <begin position="211"/>
        <end position="373"/>
    </location>
</feature>
<dbReference type="EMBL" id="WIXE01000863">
    <property type="protein sequence ID" value="KAK5986230.1"/>
    <property type="molecule type" value="Genomic_DNA"/>
</dbReference>
<name>A0AAN8G8V3_TRICO</name>
<dbReference type="InterPro" id="IPR025160">
    <property type="entry name" value="AATF"/>
</dbReference>
<protein>
    <submittedName>
        <fullName evidence="5">TRAUB domain protein</fullName>
    </submittedName>
</protein>
<feature type="compositionally biased region" description="Acidic residues" evidence="2">
    <location>
        <begin position="303"/>
        <end position="337"/>
    </location>
</feature>
<gene>
    <name evidence="5" type="ORF">GCK32_001955</name>
</gene>
<evidence type="ECO:0000259" key="4">
    <source>
        <dbReference type="Pfam" id="PF13339"/>
    </source>
</evidence>
<reference evidence="5 6" key="1">
    <citation type="submission" date="2019-10" db="EMBL/GenBank/DDBJ databases">
        <title>Assembly and Annotation for the nematode Trichostrongylus colubriformis.</title>
        <authorList>
            <person name="Martin J."/>
        </authorList>
    </citation>
    <scope>NUCLEOTIDE SEQUENCE [LARGE SCALE GENOMIC DNA]</scope>
    <source>
        <strain evidence="5">G859</strain>
        <tissue evidence="5">Whole worm</tissue>
    </source>
</reference>
<feature type="compositionally biased region" description="Polar residues" evidence="2">
    <location>
        <begin position="29"/>
        <end position="39"/>
    </location>
</feature>
<dbReference type="PANTHER" id="PTHR15565:SF0">
    <property type="entry name" value="PROTEIN AATF"/>
    <property type="match status" value="1"/>
</dbReference>
<evidence type="ECO:0000313" key="6">
    <source>
        <dbReference type="Proteomes" id="UP001331761"/>
    </source>
</evidence>
<comment type="caution">
    <text evidence="5">The sequence shown here is derived from an EMBL/GenBank/DDBJ whole genome shotgun (WGS) entry which is preliminary data.</text>
</comment>
<organism evidence="5 6">
    <name type="scientific">Trichostrongylus colubriformis</name>
    <name type="common">Black scour worm</name>
    <dbReference type="NCBI Taxonomy" id="6319"/>
    <lineage>
        <taxon>Eukaryota</taxon>
        <taxon>Metazoa</taxon>
        <taxon>Ecdysozoa</taxon>
        <taxon>Nematoda</taxon>
        <taxon>Chromadorea</taxon>
        <taxon>Rhabditida</taxon>
        <taxon>Rhabditina</taxon>
        <taxon>Rhabditomorpha</taxon>
        <taxon>Strongyloidea</taxon>
        <taxon>Trichostrongylidae</taxon>
        <taxon>Trichostrongylus</taxon>
    </lineage>
</organism>
<dbReference type="Pfam" id="PF08164">
    <property type="entry name" value="TRAUB"/>
    <property type="match status" value="1"/>
</dbReference>
<evidence type="ECO:0000256" key="2">
    <source>
        <dbReference type="SAM" id="MobiDB-lite"/>
    </source>
</evidence>
<dbReference type="Pfam" id="PF13339">
    <property type="entry name" value="AATF-Che1"/>
    <property type="match status" value="1"/>
</dbReference>
<feature type="region of interest" description="Disordered" evidence="2">
    <location>
        <begin position="293"/>
        <end position="345"/>
    </location>
</feature>
<dbReference type="GO" id="GO:0005730">
    <property type="term" value="C:nucleolus"/>
    <property type="evidence" value="ECO:0007669"/>
    <property type="project" value="TreeGrafter"/>
</dbReference>
<dbReference type="InterPro" id="IPR012617">
    <property type="entry name" value="AATF_C"/>
</dbReference>
<keyword evidence="6" id="KW-1185">Reference proteome</keyword>